<dbReference type="GO" id="GO:0008168">
    <property type="term" value="F:methyltransferase activity"/>
    <property type="evidence" value="ECO:0007669"/>
    <property type="project" value="UniProtKB-KW"/>
</dbReference>
<sequence length="80" mass="8254">APDNVSQATTGSSAPQLVASRLRVPLLPLDDQTAYGHAFRKIHQLRSSARNAAASANDAAELMATTLSSGALLPSGIELL</sequence>
<keyword evidence="1" id="KW-0489">Methyltransferase</keyword>
<dbReference type="GO" id="GO:0032259">
    <property type="term" value="P:methylation"/>
    <property type="evidence" value="ECO:0007669"/>
    <property type="project" value="UniProtKB-KW"/>
</dbReference>
<dbReference type="EMBL" id="JBHTIR010004196">
    <property type="protein sequence ID" value="MFD0856627.1"/>
    <property type="molecule type" value="Genomic_DNA"/>
</dbReference>
<evidence type="ECO:0000313" key="2">
    <source>
        <dbReference type="Proteomes" id="UP001597083"/>
    </source>
</evidence>
<feature type="non-terminal residue" evidence="1">
    <location>
        <position position="1"/>
    </location>
</feature>
<accession>A0ABW3CS22</accession>
<comment type="caution">
    <text evidence="1">The sequence shown here is derived from an EMBL/GenBank/DDBJ whole genome shotgun (WGS) entry which is preliminary data.</text>
</comment>
<reference evidence="2" key="1">
    <citation type="journal article" date="2019" name="Int. J. Syst. Evol. Microbiol.">
        <title>The Global Catalogue of Microorganisms (GCM) 10K type strain sequencing project: providing services to taxonomists for standard genome sequencing and annotation.</title>
        <authorList>
            <consortium name="The Broad Institute Genomics Platform"/>
            <consortium name="The Broad Institute Genome Sequencing Center for Infectious Disease"/>
            <person name="Wu L."/>
            <person name="Ma J."/>
        </authorList>
    </citation>
    <scope>NUCLEOTIDE SEQUENCE [LARGE SCALE GENOMIC DNA]</scope>
    <source>
        <strain evidence="2">JCM 31696</strain>
    </source>
</reference>
<gene>
    <name evidence="1" type="ORF">ACFQ07_30625</name>
</gene>
<proteinExistence type="predicted"/>
<keyword evidence="1" id="KW-0808">Transferase</keyword>
<protein>
    <submittedName>
        <fullName evidence="1">SAM-dependent methyltransferase</fullName>
    </submittedName>
</protein>
<dbReference type="Proteomes" id="UP001597083">
    <property type="component" value="Unassembled WGS sequence"/>
</dbReference>
<evidence type="ECO:0000313" key="1">
    <source>
        <dbReference type="EMBL" id="MFD0856627.1"/>
    </source>
</evidence>
<keyword evidence="2" id="KW-1185">Reference proteome</keyword>
<organism evidence="1 2">
    <name type="scientific">Actinomadura adrarensis</name>
    <dbReference type="NCBI Taxonomy" id="1819600"/>
    <lineage>
        <taxon>Bacteria</taxon>
        <taxon>Bacillati</taxon>
        <taxon>Actinomycetota</taxon>
        <taxon>Actinomycetes</taxon>
        <taxon>Streptosporangiales</taxon>
        <taxon>Thermomonosporaceae</taxon>
        <taxon>Actinomadura</taxon>
    </lineage>
</organism>
<name>A0ABW3CS22_9ACTN</name>